<dbReference type="GeneID" id="36396460"/>
<proteinExistence type="predicted"/>
<dbReference type="EMBL" id="CCYD01001538">
    <property type="protein sequence ID" value="CEG45079.1"/>
    <property type="molecule type" value="Genomic_DNA"/>
</dbReference>
<protein>
    <submittedName>
        <fullName evidence="1">Uncharacterized protein</fullName>
    </submittedName>
</protein>
<name>A0A0P1AUI1_PLAHL</name>
<evidence type="ECO:0000313" key="2">
    <source>
        <dbReference type="Proteomes" id="UP000054928"/>
    </source>
</evidence>
<keyword evidence="2" id="KW-1185">Reference proteome</keyword>
<reference evidence="2" key="1">
    <citation type="submission" date="2014-09" db="EMBL/GenBank/DDBJ databases">
        <authorList>
            <person name="Sharma Rahul"/>
            <person name="Thines Marco"/>
        </authorList>
    </citation>
    <scope>NUCLEOTIDE SEQUENCE [LARGE SCALE GENOMIC DNA]</scope>
</reference>
<evidence type="ECO:0000313" key="1">
    <source>
        <dbReference type="EMBL" id="CEG45079.1"/>
    </source>
</evidence>
<accession>A0A0P1AUI1</accession>
<dbReference type="RefSeq" id="XP_024581448.1">
    <property type="nucleotide sequence ID" value="XM_024715785.1"/>
</dbReference>
<dbReference type="AlphaFoldDB" id="A0A0P1AUI1"/>
<organism evidence="1 2">
    <name type="scientific">Plasmopara halstedii</name>
    <name type="common">Downy mildew of sunflower</name>
    <dbReference type="NCBI Taxonomy" id="4781"/>
    <lineage>
        <taxon>Eukaryota</taxon>
        <taxon>Sar</taxon>
        <taxon>Stramenopiles</taxon>
        <taxon>Oomycota</taxon>
        <taxon>Peronosporomycetes</taxon>
        <taxon>Peronosporales</taxon>
        <taxon>Peronosporaceae</taxon>
        <taxon>Plasmopara</taxon>
    </lineage>
</organism>
<sequence>MLSLAASATPLGVWQLLATATSTSTPHLGFGHVKSQSSDQRQVMSVAPGFRGTQHKKFNSSSSRQLARGAFARLVSLGCQYVSDSKNLIAKLQNSNV</sequence>
<dbReference type="Proteomes" id="UP000054928">
    <property type="component" value="Unassembled WGS sequence"/>
</dbReference>